<keyword evidence="3" id="KW-0449">Lipoprotein</keyword>
<dbReference type="InterPro" id="IPR053440">
    <property type="entry name" value="Alginate_biosynth_AlgK"/>
</dbReference>
<evidence type="ECO:0000256" key="2">
    <source>
        <dbReference type="SAM" id="SignalP"/>
    </source>
</evidence>
<accession>A0ABS2IAK8</accession>
<proteinExistence type="predicted"/>
<evidence type="ECO:0000313" key="4">
    <source>
        <dbReference type="Proteomes" id="UP000717995"/>
    </source>
</evidence>
<dbReference type="InterPro" id="IPR011990">
    <property type="entry name" value="TPR-like_helical_dom_sf"/>
</dbReference>
<name>A0ABS2IAK8_9GAMM</name>
<dbReference type="EMBL" id="JAFEUP010000001">
    <property type="protein sequence ID" value="MBM7060040.1"/>
    <property type="molecule type" value="Genomic_DNA"/>
</dbReference>
<evidence type="ECO:0000313" key="3">
    <source>
        <dbReference type="EMBL" id="MBM7060040.1"/>
    </source>
</evidence>
<evidence type="ECO:0000256" key="1">
    <source>
        <dbReference type="SAM" id="MobiDB-lite"/>
    </source>
</evidence>
<feature type="chain" id="PRO_5045560273" evidence="2">
    <location>
        <begin position="19"/>
        <end position="484"/>
    </location>
</feature>
<reference evidence="3 4" key="1">
    <citation type="submission" date="2021-02" db="EMBL/GenBank/DDBJ databases">
        <authorList>
            <person name="Lee D.-H."/>
        </authorList>
    </citation>
    <scope>NUCLEOTIDE SEQUENCE [LARGE SCALE GENOMIC DNA]</scope>
    <source>
        <strain evidence="3 4">UL073</strain>
    </source>
</reference>
<dbReference type="SUPFAM" id="SSF81901">
    <property type="entry name" value="HCP-like"/>
    <property type="match status" value="2"/>
</dbReference>
<dbReference type="Proteomes" id="UP000717995">
    <property type="component" value="Unassembled WGS sequence"/>
</dbReference>
<keyword evidence="2" id="KW-0732">Signal</keyword>
<organism evidence="3 4">
    <name type="scientific">Zestomonas insulae</name>
    <dbReference type="NCBI Taxonomy" id="2809017"/>
    <lineage>
        <taxon>Bacteria</taxon>
        <taxon>Pseudomonadati</taxon>
        <taxon>Pseudomonadota</taxon>
        <taxon>Gammaproteobacteria</taxon>
        <taxon>Pseudomonadales</taxon>
        <taxon>Pseudomonadaceae</taxon>
        <taxon>Zestomonas</taxon>
    </lineage>
</organism>
<sequence length="484" mass="52024">MAGLQPQLLLLSAAVALALAGCAGLPDQRLAQEALARGDTATAEQNYQQLANLGYTEAQVGMADIYVESGDPEALRKAEATYRQAAEESPRAAARLGRLLASKPNASDAERREAEALLKRAAVGGEQNTLLPLALLYLQYPQAFPQVNAQQQISQWRAEGQPQADLAQILLYRTQGTYDQHLDEIAKICEQALATNDVCYVELATVYQKRGQADKQQALLERLRTGWKAGSIPPQRLDSVANVLADPAIGTPDGKAAKGLLEEIAPSYPAAWVSLARLLYDYPDLGDTEEMLGYLNKGREAAQPRADLLFGKLYYEGKLVPQDPFKAEQHLLKAAAAGESGANYYLGQIYRRGFLGQVYPDKALQRLLTSARGGQPNADMALAQMYSQGRGVQPDPVNAYVFSQLSLLSGKPEANDLAAQIALQLPANQRARAESLLQAERQYRGTQPNAAQTAAVAAVIDADDSTEAAAPAPTQAPSTAALKP</sequence>
<dbReference type="PANTHER" id="PTHR11102">
    <property type="entry name" value="SEL-1-LIKE PROTEIN"/>
    <property type="match status" value="1"/>
</dbReference>
<dbReference type="NCBIfam" id="NF038194">
    <property type="entry name" value="AlgK_TPR_lipo"/>
    <property type="match status" value="1"/>
</dbReference>
<comment type="caution">
    <text evidence="3">The sequence shown here is derived from an EMBL/GenBank/DDBJ whole genome shotgun (WGS) entry which is preliminary data.</text>
</comment>
<dbReference type="InterPro" id="IPR006597">
    <property type="entry name" value="Sel1-like"/>
</dbReference>
<dbReference type="PANTHER" id="PTHR11102:SF160">
    <property type="entry name" value="ERAD-ASSOCIATED E3 UBIQUITIN-PROTEIN LIGASE COMPONENT HRD3"/>
    <property type="match status" value="1"/>
</dbReference>
<feature type="region of interest" description="Disordered" evidence="1">
    <location>
        <begin position="455"/>
        <end position="484"/>
    </location>
</feature>
<feature type="compositionally biased region" description="Low complexity" evidence="1">
    <location>
        <begin position="467"/>
        <end position="484"/>
    </location>
</feature>
<gene>
    <name evidence="3" type="primary">algK</name>
    <name evidence="3" type="ORF">JQX08_04915</name>
</gene>
<keyword evidence="4" id="KW-1185">Reference proteome</keyword>
<protein>
    <submittedName>
        <fullName evidence="3">Alginate biosynthesis TPR repeat lipoprotein AlgK</fullName>
    </submittedName>
</protein>
<feature type="signal peptide" evidence="2">
    <location>
        <begin position="1"/>
        <end position="18"/>
    </location>
</feature>
<dbReference type="InterPro" id="IPR050767">
    <property type="entry name" value="Sel1_AlgK"/>
</dbReference>
<dbReference type="SMART" id="SM00671">
    <property type="entry name" value="SEL1"/>
    <property type="match status" value="4"/>
</dbReference>
<dbReference type="Gene3D" id="1.25.40.10">
    <property type="entry name" value="Tetratricopeptide repeat domain"/>
    <property type="match status" value="1"/>
</dbReference>